<evidence type="ECO:0000313" key="1">
    <source>
        <dbReference type="EMBL" id="ELP32106.1"/>
    </source>
</evidence>
<dbReference type="AlphaFoldDB" id="L7CGB5"/>
<reference evidence="1 2" key="1">
    <citation type="journal article" date="2013" name="Mar. Genomics">
        <title>Expression of sulfatases in Rhodopirellula baltica and the diversity of sulfatases in the genus Rhodopirellula.</title>
        <authorList>
            <person name="Wegner C.E."/>
            <person name="Richter-Heitmann T."/>
            <person name="Klindworth A."/>
            <person name="Klockow C."/>
            <person name="Richter M."/>
            <person name="Achstetter T."/>
            <person name="Glockner F.O."/>
            <person name="Harder J."/>
        </authorList>
    </citation>
    <scope>NUCLEOTIDE SEQUENCE [LARGE SCALE GENOMIC DNA]</scope>
    <source>
        <strain evidence="1 2">SWK14</strain>
    </source>
</reference>
<accession>L7CGB5</accession>
<name>L7CGB5_RHOBT</name>
<dbReference type="Proteomes" id="UP000010959">
    <property type="component" value="Unassembled WGS sequence"/>
</dbReference>
<organism evidence="1 2">
    <name type="scientific">Rhodopirellula baltica SWK14</name>
    <dbReference type="NCBI Taxonomy" id="993516"/>
    <lineage>
        <taxon>Bacteria</taxon>
        <taxon>Pseudomonadati</taxon>
        <taxon>Planctomycetota</taxon>
        <taxon>Planctomycetia</taxon>
        <taxon>Pirellulales</taxon>
        <taxon>Pirellulaceae</taxon>
        <taxon>Rhodopirellula</taxon>
    </lineage>
</organism>
<gene>
    <name evidence="1" type="ORF">RBSWK_03805</name>
</gene>
<evidence type="ECO:0000313" key="2">
    <source>
        <dbReference type="Proteomes" id="UP000010959"/>
    </source>
</evidence>
<protein>
    <submittedName>
        <fullName evidence="1">Uncharacterized protein</fullName>
    </submittedName>
</protein>
<sequence length="79" mass="8620">MFGTALVSRGGQGGDERKRRFPWRYPASCRAIYGAGHTSFGCGGGWTIMRGHKIVLIVQLDRPVSDKAPAARCLNHATF</sequence>
<proteinExistence type="predicted"/>
<comment type="caution">
    <text evidence="1">The sequence shown here is derived from an EMBL/GenBank/DDBJ whole genome shotgun (WGS) entry which is preliminary data.</text>
</comment>
<dbReference type="EMBL" id="AMWG01000111">
    <property type="protein sequence ID" value="ELP32106.1"/>
    <property type="molecule type" value="Genomic_DNA"/>
</dbReference>